<feature type="transmembrane region" description="Helical" evidence="6">
    <location>
        <begin position="366"/>
        <end position="396"/>
    </location>
</feature>
<feature type="transmembrane region" description="Helical" evidence="6">
    <location>
        <begin position="75"/>
        <end position="93"/>
    </location>
</feature>
<feature type="transmembrane region" description="Helical" evidence="6">
    <location>
        <begin position="328"/>
        <end position="346"/>
    </location>
</feature>
<feature type="transmembrane region" description="Helical" evidence="6">
    <location>
        <begin position="198"/>
        <end position="218"/>
    </location>
</feature>
<dbReference type="Pfam" id="PF01569">
    <property type="entry name" value="PAP2"/>
    <property type="match status" value="1"/>
</dbReference>
<accession>A0A4R6QM33</accession>
<feature type="transmembrane region" description="Helical" evidence="6">
    <location>
        <begin position="481"/>
        <end position="501"/>
    </location>
</feature>
<keyword evidence="5 6" id="KW-0472">Membrane</keyword>
<proteinExistence type="predicted"/>
<feature type="transmembrane region" description="Helical" evidence="6">
    <location>
        <begin position="268"/>
        <end position="289"/>
    </location>
</feature>
<evidence type="ECO:0000313" key="8">
    <source>
        <dbReference type="EMBL" id="TDP71150.1"/>
    </source>
</evidence>
<evidence type="ECO:0000256" key="1">
    <source>
        <dbReference type="ARBA" id="ARBA00004651"/>
    </source>
</evidence>
<evidence type="ECO:0000256" key="2">
    <source>
        <dbReference type="ARBA" id="ARBA00022475"/>
    </source>
</evidence>
<name>A0A4R6QM33_9BURK</name>
<dbReference type="PANTHER" id="PTHR30213">
    <property type="entry name" value="INNER MEMBRANE PROTEIN YHJD"/>
    <property type="match status" value="1"/>
</dbReference>
<feature type="transmembrane region" description="Helical" evidence="6">
    <location>
        <begin position="100"/>
        <end position="118"/>
    </location>
</feature>
<dbReference type="Pfam" id="PF03631">
    <property type="entry name" value="Virul_fac_BrkB"/>
    <property type="match status" value="1"/>
</dbReference>
<evidence type="ECO:0000256" key="3">
    <source>
        <dbReference type="ARBA" id="ARBA00022692"/>
    </source>
</evidence>
<feature type="transmembrane region" description="Helical" evidence="6">
    <location>
        <begin position="168"/>
        <end position="186"/>
    </location>
</feature>
<dbReference type="Gene3D" id="1.20.144.10">
    <property type="entry name" value="Phosphatidic acid phosphatase type 2/haloperoxidase"/>
    <property type="match status" value="1"/>
</dbReference>
<dbReference type="SUPFAM" id="SSF48317">
    <property type="entry name" value="Acid phosphatase/Vanadium-dependent haloperoxidase"/>
    <property type="match status" value="1"/>
</dbReference>
<feature type="transmembrane region" description="Helical" evidence="6">
    <location>
        <begin position="138"/>
        <end position="161"/>
    </location>
</feature>
<dbReference type="EMBL" id="SNXS01000003">
    <property type="protein sequence ID" value="TDP71150.1"/>
    <property type="molecule type" value="Genomic_DNA"/>
</dbReference>
<dbReference type="PANTHER" id="PTHR30213:SF0">
    <property type="entry name" value="UPF0761 MEMBRANE PROTEIN YIHY"/>
    <property type="match status" value="1"/>
</dbReference>
<comment type="caution">
    <text evidence="8">The sequence shown here is derived from an EMBL/GenBank/DDBJ whole genome shotgun (WGS) entry which is preliminary data.</text>
</comment>
<feature type="domain" description="Phosphatidic acid phosphatase type 2/haloperoxidase" evidence="7">
    <location>
        <begin position="99"/>
        <end position="213"/>
    </location>
</feature>
<dbReference type="Proteomes" id="UP000295361">
    <property type="component" value="Unassembled WGS sequence"/>
</dbReference>
<dbReference type="InterPro" id="IPR036938">
    <property type="entry name" value="PAP2/HPO_sf"/>
</dbReference>
<protein>
    <submittedName>
        <fullName evidence="8">YihY family inner membrane protein</fullName>
    </submittedName>
</protein>
<dbReference type="SMART" id="SM00014">
    <property type="entry name" value="acidPPc"/>
    <property type="match status" value="1"/>
</dbReference>
<keyword evidence="2" id="KW-1003">Cell membrane</keyword>
<keyword evidence="9" id="KW-1185">Reference proteome</keyword>
<comment type="subcellular location">
    <subcellularLocation>
        <location evidence="1">Cell membrane</location>
        <topology evidence="1">Multi-pass membrane protein</topology>
    </subcellularLocation>
</comment>
<dbReference type="InterPro" id="IPR017039">
    <property type="entry name" value="Virul_fac_BrkB"/>
</dbReference>
<feature type="transmembrane region" description="Helical" evidence="6">
    <location>
        <begin position="444"/>
        <end position="461"/>
    </location>
</feature>
<dbReference type="CDD" id="cd03392">
    <property type="entry name" value="PAP2_like_2"/>
    <property type="match status" value="1"/>
</dbReference>
<evidence type="ECO:0000256" key="5">
    <source>
        <dbReference type="ARBA" id="ARBA00023136"/>
    </source>
</evidence>
<dbReference type="InterPro" id="IPR000326">
    <property type="entry name" value="PAP2/HPO"/>
</dbReference>
<gene>
    <name evidence="8" type="ORF">DES47_103128</name>
</gene>
<dbReference type="NCBIfam" id="TIGR00765">
    <property type="entry name" value="yihY_not_rbn"/>
    <property type="match status" value="1"/>
</dbReference>
<feature type="transmembrane region" description="Helical" evidence="6">
    <location>
        <begin position="416"/>
        <end position="437"/>
    </location>
</feature>
<sequence>MTTDTQGAAKPLARAGALAAAGFAIVIIAAALFAEISAQLAPGRPLSAVDAALSAFVTEHIGAGTRQVFAALTHLGDPITLTLLGIVVAWRLWLAAQTMLLLGWGLALSGNALLNPLLKDIFARTRPLLAPEHGIEPGWSFPSGHTSGAIVAYGMLAYVLVRTLPARWHLPAVLGAAATALTVGASRVVLQVHFASDVAAGLASGIAWLTVCIVSVELGRFVQTAPMALHSHKQKSARVLRHPWAFALRVLKAFRANQGLLLAGAVAYYALLSIVPLLILTVIALSHFVDQAELLMTLGRYLEWLVPGQSAAIIAELAHFLLHRDVMGWVLLVSMLFFSSLAFTVLENAMSVVFHHRVAIRRRHFLVSAVIPYAYILCLGAGLLLVTLVAGSLQAMGEHQVTFLWRDWSLTGVSGLLLYLLGFAGEVFVLTSIYLVMPVGRPSLAHALVGALVAALLWELSRRLLVWYFSTLSQIGTVYGSLTTAIAVLLSLELAATLLLLGAQVISEYERLEVGGANKPPQEFSTEPVPGARR</sequence>
<evidence type="ECO:0000256" key="4">
    <source>
        <dbReference type="ARBA" id="ARBA00022989"/>
    </source>
</evidence>
<organism evidence="8 9">
    <name type="scientific">Roseateles toxinivorans</name>
    <dbReference type="NCBI Taxonomy" id="270368"/>
    <lineage>
        <taxon>Bacteria</taxon>
        <taxon>Pseudomonadati</taxon>
        <taxon>Pseudomonadota</taxon>
        <taxon>Betaproteobacteria</taxon>
        <taxon>Burkholderiales</taxon>
        <taxon>Sphaerotilaceae</taxon>
        <taxon>Roseateles</taxon>
    </lineage>
</organism>
<reference evidence="8 9" key="1">
    <citation type="submission" date="2019-03" db="EMBL/GenBank/DDBJ databases">
        <title>Genomic Encyclopedia of Type Strains, Phase IV (KMG-IV): sequencing the most valuable type-strain genomes for metagenomic binning, comparative biology and taxonomic classification.</title>
        <authorList>
            <person name="Goeker M."/>
        </authorList>
    </citation>
    <scope>NUCLEOTIDE SEQUENCE [LARGE SCALE GENOMIC DNA]</scope>
    <source>
        <strain evidence="8 9">DSM 16998</strain>
    </source>
</reference>
<evidence type="ECO:0000259" key="7">
    <source>
        <dbReference type="SMART" id="SM00014"/>
    </source>
</evidence>
<dbReference type="InParanoid" id="A0A4R6QM33"/>
<keyword evidence="3 6" id="KW-0812">Transmembrane</keyword>
<evidence type="ECO:0000313" key="9">
    <source>
        <dbReference type="Proteomes" id="UP000295361"/>
    </source>
</evidence>
<evidence type="ECO:0000256" key="6">
    <source>
        <dbReference type="SAM" id="Phobius"/>
    </source>
</evidence>
<feature type="transmembrane region" description="Helical" evidence="6">
    <location>
        <begin position="12"/>
        <end position="34"/>
    </location>
</feature>
<dbReference type="AlphaFoldDB" id="A0A4R6QM33"/>
<keyword evidence="4 6" id="KW-1133">Transmembrane helix</keyword>
<dbReference type="GO" id="GO:0005886">
    <property type="term" value="C:plasma membrane"/>
    <property type="evidence" value="ECO:0007669"/>
    <property type="project" value="UniProtKB-SubCell"/>
</dbReference>